<evidence type="ECO:0000313" key="2">
    <source>
        <dbReference type="EMBL" id="KDP29092.1"/>
    </source>
</evidence>
<reference evidence="2 3" key="1">
    <citation type="journal article" date="2014" name="PLoS ONE">
        <title>Global Analysis of Gene Expression Profiles in Physic Nut (Jatropha curcas L.) Seedlings Exposed to Salt Stress.</title>
        <authorList>
            <person name="Zhang L."/>
            <person name="Zhang C."/>
            <person name="Wu P."/>
            <person name="Chen Y."/>
            <person name="Li M."/>
            <person name="Jiang H."/>
            <person name="Wu G."/>
        </authorList>
    </citation>
    <scope>NUCLEOTIDE SEQUENCE [LARGE SCALE GENOMIC DNA]</scope>
    <source>
        <strain evidence="3">cv. GZQX0401</strain>
        <tissue evidence="2">Young leaves</tissue>
    </source>
</reference>
<keyword evidence="3" id="KW-1185">Reference proteome</keyword>
<dbReference type="EMBL" id="KK914761">
    <property type="protein sequence ID" value="KDP29092.1"/>
    <property type="molecule type" value="Genomic_DNA"/>
</dbReference>
<protein>
    <submittedName>
        <fullName evidence="2">Uncharacterized protein</fullName>
    </submittedName>
</protein>
<gene>
    <name evidence="2" type="ORF">JCGZ_16481</name>
</gene>
<dbReference type="AlphaFoldDB" id="A0A067JYW8"/>
<dbReference type="Proteomes" id="UP000027138">
    <property type="component" value="Unassembled WGS sequence"/>
</dbReference>
<feature type="region of interest" description="Disordered" evidence="1">
    <location>
        <begin position="15"/>
        <end position="60"/>
    </location>
</feature>
<evidence type="ECO:0000256" key="1">
    <source>
        <dbReference type="SAM" id="MobiDB-lite"/>
    </source>
</evidence>
<proteinExistence type="predicted"/>
<accession>A0A067JYW8</accession>
<organism evidence="2 3">
    <name type="scientific">Jatropha curcas</name>
    <name type="common">Barbados nut</name>
    <dbReference type="NCBI Taxonomy" id="180498"/>
    <lineage>
        <taxon>Eukaryota</taxon>
        <taxon>Viridiplantae</taxon>
        <taxon>Streptophyta</taxon>
        <taxon>Embryophyta</taxon>
        <taxon>Tracheophyta</taxon>
        <taxon>Spermatophyta</taxon>
        <taxon>Magnoliopsida</taxon>
        <taxon>eudicotyledons</taxon>
        <taxon>Gunneridae</taxon>
        <taxon>Pentapetalae</taxon>
        <taxon>rosids</taxon>
        <taxon>fabids</taxon>
        <taxon>Malpighiales</taxon>
        <taxon>Euphorbiaceae</taxon>
        <taxon>Crotonoideae</taxon>
        <taxon>Jatropheae</taxon>
        <taxon>Jatropha</taxon>
    </lineage>
</organism>
<dbReference type="OrthoDB" id="1932094at2759"/>
<evidence type="ECO:0000313" key="3">
    <source>
        <dbReference type="Proteomes" id="UP000027138"/>
    </source>
</evidence>
<sequence>MRLADSEIYEIDYRGPETHSSVMPPPGRSHGWPFINGAKSSSSSSRGGEGNGDNDKKIHG</sequence>
<name>A0A067JYW8_JATCU</name>